<evidence type="ECO:0000256" key="1">
    <source>
        <dbReference type="ARBA" id="ARBA00022679"/>
    </source>
</evidence>
<dbReference type="PIRSF" id="PIRSF000443">
    <property type="entry name" value="Homoser_Ac_trans"/>
    <property type="match status" value="1"/>
</dbReference>
<keyword evidence="2 4" id="KW-0012">Acyltransferase</keyword>
<gene>
    <name evidence="2" type="primary">metXA</name>
    <name evidence="4" type="ORF">IXB28_14780</name>
</gene>
<organism evidence="4 5">
    <name type="scientific">Leptothoe kymatousa TAU-MAC 1615</name>
    <dbReference type="NCBI Taxonomy" id="2364775"/>
    <lineage>
        <taxon>Bacteria</taxon>
        <taxon>Bacillati</taxon>
        <taxon>Cyanobacteriota</taxon>
        <taxon>Cyanophyceae</taxon>
        <taxon>Nodosilineales</taxon>
        <taxon>Cymatolegaceae</taxon>
        <taxon>Leptothoe</taxon>
        <taxon>Leptothoe kymatousa</taxon>
    </lineage>
</organism>
<comment type="subcellular location">
    <subcellularLocation>
        <location evidence="2">Cytoplasm</location>
    </subcellularLocation>
</comment>
<protein>
    <recommendedName>
        <fullName evidence="2">Homoserine O-acetyltransferase</fullName>
        <shortName evidence="2">HAT</shortName>
        <ecNumber evidence="2">2.3.1.31</ecNumber>
    </recommendedName>
    <alternativeName>
        <fullName evidence="2">Homoserine transacetylase</fullName>
        <shortName evidence="2">HTA</shortName>
    </alternativeName>
</protein>
<dbReference type="PANTHER" id="PTHR32268">
    <property type="entry name" value="HOMOSERINE O-ACETYLTRANSFERASE"/>
    <property type="match status" value="1"/>
</dbReference>
<dbReference type="SUPFAM" id="SSF53474">
    <property type="entry name" value="alpha/beta-Hydrolases"/>
    <property type="match status" value="1"/>
</dbReference>
<comment type="catalytic activity">
    <reaction evidence="2">
        <text>L-homoserine + acetyl-CoA = O-acetyl-L-homoserine + CoA</text>
        <dbReference type="Rhea" id="RHEA:13701"/>
        <dbReference type="ChEBI" id="CHEBI:57287"/>
        <dbReference type="ChEBI" id="CHEBI:57288"/>
        <dbReference type="ChEBI" id="CHEBI:57476"/>
        <dbReference type="ChEBI" id="CHEBI:57716"/>
        <dbReference type="EC" id="2.3.1.31"/>
    </reaction>
</comment>
<dbReference type="EC" id="2.3.1.31" evidence="2"/>
<feature type="active site" description="Nucleophile" evidence="2">
    <location>
        <position position="159"/>
    </location>
</feature>
<dbReference type="Proteomes" id="UP001196661">
    <property type="component" value="Unassembled WGS sequence"/>
</dbReference>
<keyword evidence="2" id="KW-0028">Amino-acid biosynthesis</keyword>
<dbReference type="NCBIfam" id="TIGR01392">
    <property type="entry name" value="homoserO_Ac_trn"/>
    <property type="match status" value="1"/>
</dbReference>
<dbReference type="InterPro" id="IPR008220">
    <property type="entry name" value="HAT_MetX-like"/>
</dbReference>
<dbReference type="PANTHER" id="PTHR32268:SF11">
    <property type="entry name" value="HOMOSERINE O-ACETYLTRANSFERASE"/>
    <property type="match status" value="1"/>
</dbReference>
<comment type="subunit">
    <text evidence="2">Homodimer.</text>
</comment>
<dbReference type="HAMAP" id="MF_00296">
    <property type="entry name" value="MetX_acyltransf"/>
    <property type="match status" value="1"/>
</dbReference>
<dbReference type="Gene3D" id="1.10.1740.110">
    <property type="match status" value="1"/>
</dbReference>
<keyword evidence="1 2" id="KW-0808">Transferase</keyword>
<comment type="caution">
    <text evidence="2">Lacks conserved residue(s) required for the propagation of feature annotation.</text>
</comment>
<evidence type="ECO:0000259" key="3">
    <source>
        <dbReference type="Pfam" id="PF00561"/>
    </source>
</evidence>
<dbReference type="InterPro" id="IPR029058">
    <property type="entry name" value="AB_hydrolase_fold"/>
</dbReference>
<feature type="active site" evidence="2">
    <location>
        <position position="321"/>
    </location>
</feature>
<feature type="binding site" evidence="2">
    <location>
        <position position="228"/>
    </location>
    <ligand>
        <name>substrate</name>
    </ligand>
</feature>
<feature type="binding site" evidence="2">
    <location>
        <position position="355"/>
    </location>
    <ligand>
        <name>substrate</name>
    </ligand>
</feature>
<reference evidence="4 5" key="1">
    <citation type="journal article" date="2021" name="Mar. Drugs">
        <title>Genome Reduction and Secondary Metabolism of the Marine Sponge-Associated Cyanobacterium Leptothoe.</title>
        <authorList>
            <person name="Konstantinou D."/>
            <person name="Popin R.V."/>
            <person name="Fewer D.P."/>
            <person name="Sivonen K."/>
            <person name="Gkelis S."/>
        </authorList>
    </citation>
    <scope>NUCLEOTIDE SEQUENCE [LARGE SCALE GENOMIC DNA]</scope>
    <source>
        <strain evidence="4 5">TAU-MAC 1615</strain>
    </source>
</reference>
<accession>A0ABS5Y6S6</accession>
<proteinExistence type="inferred from homology"/>
<dbReference type="RefSeq" id="WP_215619365.1">
    <property type="nucleotide sequence ID" value="NZ_JADOER010000013.1"/>
</dbReference>
<comment type="pathway">
    <text evidence="2">Amino-acid biosynthesis; L-methionine biosynthesis via de novo pathway; O-acetyl-L-homoserine from L-homoserine: step 1/1.</text>
</comment>
<keyword evidence="2" id="KW-0486">Methionine biosynthesis</keyword>
<feature type="active site" evidence="2">
    <location>
        <position position="354"/>
    </location>
</feature>
<comment type="function">
    <text evidence="2">Transfers an acetyl group from acetyl-CoA to L-homoserine, forming acetyl-L-homoserine.</text>
</comment>
<dbReference type="EMBL" id="JADOER010000013">
    <property type="protein sequence ID" value="MBT9313476.1"/>
    <property type="molecule type" value="Genomic_DNA"/>
</dbReference>
<dbReference type="Gene3D" id="3.40.50.1820">
    <property type="entry name" value="alpha/beta hydrolase"/>
    <property type="match status" value="1"/>
</dbReference>
<evidence type="ECO:0000256" key="2">
    <source>
        <dbReference type="HAMAP-Rule" id="MF_00296"/>
    </source>
</evidence>
<evidence type="ECO:0000313" key="4">
    <source>
        <dbReference type="EMBL" id="MBT9313476.1"/>
    </source>
</evidence>
<feature type="domain" description="AB hydrolase-1" evidence="3">
    <location>
        <begin position="78"/>
        <end position="326"/>
    </location>
</feature>
<comment type="similarity">
    <text evidence="2">Belongs to the AB hydrolase superfamily. MetX family.</text>
</comment>
<comment type="caution">
    <text evidence="4">The sequence shown here is derived from an EMBL/GenBank/DDBJ whole genome shotgun (WGS) entry which is preliminary data.</text>
</comment>
<keyword evidence="2" id="KW-0963">Cytoplasm</keyword>
<dbReference type="NCBIfam" id="NF001209">
    <property type="entry name" value="PRK00175.1"/>
    <property type="match status" value="1"/>
</dbReference>
<sequence>MTIGPITTQFFHIPQPFTLDSGECLETVTLAYETYGTLNAKASNAILVFHALTGSQHAAGINTAIPGVEPLWTEECVTGWWDDFIGPGKALDTDIYFVICINYLGSCYGSTGPRSINPQTGKPYGGSFPQISAKDIVRSQLCLLGHLGIQCLYAAVGGSLGGMLSILLATRFPDRVKTVIPMASGFQTTVLQRVQNFEQIVAIRNDPNFNHGDYYDGPLPKSGIILARMISHKTFVSLEVLEKRAKQEVLHQDIAGQWYELSTPIESYMFYQGKKFAERFDANSYLRIMDVWQSYSLEAVTPQIFQNCGHQQYLIFSIDSDVCFYPEEQFSIVKALEGAEVPVKYITVHSNKGHDSFLLEPELYSPYIQFVLKAGGFDSEPETL</sequence>
<keyword evidence="5" id="KW-1185">Reference proteome</keyword>
<name>A0ABS5Y6S6_9CYAN</name>
<dbReference type="Pfam" id="PF00561">
    <property type="entry name" value="Abhydrolase_1"/>
    <property type="match status" value="1"/>
</dbReference>
<dbReference type="InterPro" id="IPR000073">
    <property type="entry name" value="AB_hydrolase_1"/>
</dbReference>
<dbReference type="GO" id="GO:0004414">
    <property type="term" value="F:homoserine O-acetyltransferase activity"/>
    <property type="evidence" value="ECO:0007669"/>
    <property type="project" value="UniProtKB-EC"/>
</dbReference>
<evidence type="ECO:0000313" key="5">
    <source>
        <dbReference type="Proteomes" id="UP001196661"/>
    </source>
</evidence>